<dbReference type="Pfam" id="PF03976">
    <property type="entry name" value="PPK2"/>
    <property type="match status" value="1"/>
</dbReference>
<dbReference type="InterPro" id="IPR022488">
    <property type="entry name" value="PPK2-related"/>
</dbReference>
<dbReference type="SUPFAM" id="SSF52540">
    <property type="entry name" value="P-loop containing nucleoside triphosphate hydrolases"/>
    <property type="match status" value="1"/>
</dbReference>
<evidence type="ECO:0000313" key="5">
    <source>
        <dbReference type="EMBL" id="UUL83480.1"/>
    </source>
</evidence>
<dbReference type="EMBL" id="CP101740">
    <property type="protein sequence ID" value="UUL83480.1"/>
    <property type="molecule type" value="Genomic_DNA"/>
</dbReference>
<protein>
    <submittedName>
        <fullName evidence="5">Polyphosphate kinase</fullName>
    </submittedName>
</protein>
<comment type="similarity">
    <text evidence="1">Belongs to the polyphosphate kinase 2 (PPK2) family. Class I subfamily.</text>
</comment>
<keyword evidence="3 5" id="KW-0418">Kinase</keyword>
<name>A0ABY5L941_9SPHN</name>
<dbReference type="PANTHER" id="PTHR34383">
    <property type="entry name" value="POLYPHOSPHATE:AMP PHOSPHOTRANSFERASE-RELATED"/>
    <property type="match status" value="1"/>
</dbReference>
<feature type="domain" description="Polyphosphate kinase-2-related" evidence="4">
    <location>
        <begin position="13"/>
        <end position="233"/>
    </location>
</feature>
<evidence type="ECO:0000256" key="1">
    <source>
        <dbReference type="ARBA" id="ARBA00009924"/>
    </source>
</evidence>
<keyword evidence="6" id="KW-1185">Reference proteome</keyword>
<dbReference type="Proteomes" id="UP001058533">
    <property type="component" value="Chromosome"/>
</dbReference>
<dbReference type="InterPro" id="IPR027417">
    <property type="entry name" value="P-loop_NTPase"/>
</dbReference>
<dbReference type="PIRSF" id="PIRSF028756">
    <property type="entry name" value="PPK2_prd"/>
    <property type="match status" value="1"/>
</dbReference>
<gene>
    <name evidence="5" type="ORF">NMP03_04435</name>
</gene>
<dbReference type="Gene3D" id="3.40.50.300">
    <property type="entry name" value="P-loop containing nucleotide triphosphate hydrolases"/>
    <property type="match status" value="1"/>
</dbReference>
<evidence type="ECO:0000256" key="3">
    <source>
        <dbReference type="ARBA" id="ARBA00022777"/>
    </source>
</evidence>
<organism evidence="5 6">
    <name type="scientific">Sphingomonas qomolangmaensis</name>
    <dbReference type="NCBI Taxonomy" id="2918765"/>
    <lineage>
        <taxon>Bacteria</taxon>
        <taxon>Pseudomonadati</taxon>
        <taxon>Pseudomonadota</taxon>
        <taxon>Alphaproteobacteria</taxon>
        <taxon>Sphingomonadales</taxon>
        <taxon>Sphingomonadaceae</taxon>
        <taxon>Sphingomonas</taxon>
    </lineage>
</organism>
<evidence type="ECO:0000259" key="4">
    <source>
        <dbReference type="Pfam" id="PF03976"/>
    </source>
</evidence>
<dbReference type="PANTHER" id="PTHR34383:SF3">
    <property type="entry name" value="POLYPHOSPHATE:AMP PHOSPHOTRANSFERASE"/>
    <property type="match status" value="1"/>
</dbReference>
<proteinExistence type="inferred from homology"/>
<keyword evidence="2" id="KW-0808">Transferase</keyword>
<reference evidence="5" key="1">
    <citation type="submission" date="2022-07" db="EMBL/GenBank/DDBJ databases">
        <title>Sphingomonas sp. nov., a novel bacterium isolated from the north slope of the Mount Everest.</title>
        <authorList>
            <person name="Cui X."/>
            <person name="Liu Y."/>
        </authorList>
    </citation>
    <scope>NUCLEOTIDE SEQUENCE</scope>
    <source>
        <strain evidence="5">S5-59</strain>
    </source>
</reference>
<sequence>MNLADHERGKKFKGDYTDALNAVQERLWQLQVAHIVHKRAAIIVLEGWDAAGKGGIIKRLTSNWDPRFFEVVPIAAPSAAEKARHFLWRFWQHLPAHGHIYIADRSWYGRVLVERVEGYASEPEWQRGYGEINAFEAQQAAIGTTIVKLFVHITQETQDREFAERLDDPWKQWKTGAEDYRNRARRGDYLVAIDEMLARTSTELAPWQIIDGNNRKAARIAALIAIADALEARVPMTPPTLDPDFEGMARAALAKP</sequence>
<dbReference type="GO" id="GO:0016301">
    <property type="term" value="F:kinase activity"/>
    <property type="evidence" value="ECO:0007669"/>
    <property type="project" value="UniProtKB-KW"/>
</dbReference>
<dbReference type="InterPro" id="IPR016898">
    <property type="entry name" value="Polyphosphate_phosphotransfera"/>
</dbReference>
<evidence type="ECO:0000256" key="2">
    <source>
        <dbReference type="ARBA" id="ARBA00022679"/>
    </source>
</evidence>
<evidence type="ECO:0000313" key="6">
    <source>
        <dbReference type="Proteomes" id="UP001058533"/>
    </source>
</evidence>
<accession>A0ABY5L941</accession>